<dbReference type="PANTHER" id="PTHR28054:SF1">
    <property type="entry name" value="RNA POLYMERASE I-SPECIFIC TRANSCRIPTION INITIATION FACTOR RRN10"/>
    <property type="match status" value="1"/>
</dbReference>
<name>G8BRR3_TETPH</name>
<dbReference type="GeneID" id="11533961"/>
<dbReference type="GO" id="GO:0042790">
    <property type="term" value="P:nucleolar large rRNA transcription by RNA polymerase I"/>
    <property type="evidence" value="ECO:0007669"/>
    <property type="project" value="EnsemblFungi"/>
</dbReference>
<dbReference type="GO" id="GO:0000500">
    <property type="term" value="C:RNA polymerase I upstream activating factor complex"/>
    <property type="evidence" value="ECO:0007669"/>
    <property type="project" value="EnsemblFungi"/>
</dbReference>
<dbReference type="HOGENOM" id="CLU_122953_0_0_1"/>
<dbReference type="STRING" id="1071381.G8BRR3"/>
<dbReference type="Pfam" id="PF05234">
    <property type="entry name" value="UAF_Rrn10"/>
    <property type="match status" value="1"/>
</dbReference>
<organism evidence="1 2">
    <name type="scientific">Tetrapisispora phaffii (strain ATCC 24235 / CBS 4417 / NBRC 1672 / NRRL Y-8282 / UCD 70-5)</name>
    <name type="common">Yeast</name>
    <name type="synonym">Fabospora phaffii</name>
    <dbReference type="NCBI Taxonomy" id="1071381"/>
    <lineage>
        <taxon>Eukaryota</taxon>
        <taxon>Fungi</taxon>
        <taxon>Dikarya</taxon>
        <taxon>Ascomycota</taxon>
        <taxon>Saccharomycotina</taxon>
        <taxon>Saccharomycetes</taxon>
        <taxon>Saccharomycetales</taxon>
        <taxon>Saccharomycetaceae</taxon>
        <taxon>Tetrapisispora</taxon>
    </lineage>
</organism>
<dbReference type="RefSeq" id="XP_003684873.1">
    <property type="nucleotide sequence ID" value="XM_003684825.1"/>
</dbReference>
<reference evidence="1 2" key="1">
    <citation type="journal article" date="2011" name="Proc. Natl. Acad. Sci. U.S.A.">
        <title>Evolutionary erosion of yeast sex chromosomes by mating-type switching accidents.</title>
        <authorList>
            <person name="Gordon J.L."/>
            <person name="Armisen D."/>
            <person name="Proux-Wera E."/>
            <person name="Oheigeartaigh S.S."/>
            <person name="Byrne K.P."/>
            <person name="Wolfe K.H."/>
        </authorList>
    </citation>
    <scope>NUCLEOTIDE SEQUENCE [LARGE SCALE GENOMIC DNA]</scope>
    <source>
        <strain evidence="2">ATCC 24235 / CBS 4417 / NBRC 1672 / NRRL Y-8282 / UCD 70-5</strain>
    </source>
</reference>
<evidence type="ECO:0000313" key="1">
    <source>
        <dbReference type="EMBL" id="CCE62439.1"/>
    </source>
</evidence>
<gene>
    <name evidence="1" type="primary">TPHA0C02860</name>
    <name evidence="1" type="ordered locus">TPHA_0C02860</name>
</gene>
<sequence>MDRNVYEACSDLIKRYKSYTAGPDEVLAEKLDHLVPIPFLTREELEKVASNDRDQGLYTGELIPSIDLRVLHYYATQLCLKKYPHLLNKFDDSSLISLGLLVEKWVKDFLVARQDRTKINPGVSQMLSKIVNYEEDPANI</sequence>
<accession>G8BRR3</accession>
<dbReference type="eggNOG" id="ENOG502S1BQ">
    <property type="taxonomic scope" value="Eukaryota"/>
</dbReference>
<protein>
    <submittedName>
        <fullName evidence="1">Uncharacterized protein</fullName>
    </submittedName>
</protein>
<dbReference type="InterPro" id="IPR022793">
    <property type="entry name" value="Rrn10"/>
</dbReference>
<dbReference type="GO" id="GO:0045943">
    <property type="term" value="P:positive regulation of transcription by RNA polymerase I"/>
    <property type="evidence" value="ECO:0007669"/>
    <property type="project" value="EnsemblFungi"/>
</dbReference>
<evidence type="ECO:0000313" key="2">
    <source>
        <dbReference type="Proteomes" id="UP000005666"/>
    </source>
</evidence>
<dbReference type="KEGG" id="tpf:TPHA_0C02860"/>
<dbReference type="EMBL" id="HE612858">
    <property type="protein sequence ID" value="CCE62439.1"/>
    <property type="molecule type" value="Genomic_DNA"/>
</dbReference>
<dbReference type="GO" id="GO:0001165">
    <property type="term" value="F:RNA polymerase I cis-regulatory region sequence-specific DNA binding"/>
    <property type="evidence" value="ECO:0007669"/>
    <property type="project" value="EnsemblFungi"/>
</dbReference>
<dbReference type="Proteomes" id="UP000005666">
    <property type="component" value="Chromosome 3"/>
</dbReference>
<keyword evidence="2" id="KW-1185">Reference proteome</keyword>
<proteinExistence type="predicted"/>
<dbReference type="GO" id="GO:0001181">
    <property type="term" value="F:RNA polymerase I general transcription initiation factor activity"/>
    <property type="evidence" value="ECO:0007669"/>
    <property type="project" value="EnsemblFungi"/>
</dbReference>
<dbReference type="PANTHER" id="PTHR28054">
    <property type="entry name" value="RNA POLYMERASE I-SPECIFIC TRANSCRIPTION INITIATION FACTOR RRN10"/>
    <property type="match status" value="1"/>
</dbReference>
<dbReference type="AlphaFoldDB" id="G8BRR3"/>
<dbReference type="OMA" id="HLINCFD"/>
<dbReference type="OrthoDB" id="2565191at2759"/>